<organism evidence="2 3">
    <name type="scientific">Euplotes crassus</name>
    <dbReference type="NCBI Taxonomy" id="5936"/>
    <lineage>
        <taxon>Eukaryota</taxon>
        <taxon>Sar</taxon>
        <taxon>Alveolata</taxon>
        <taxon>Ciliophora</taxon>
        <taxon>Intramacronucleata</taxon>
        <taxon>Spirotrichea</taxon>
        <taxon>Hypotrichia</taxon>
        <taxon>Euplotida</taxon>
        <taxon>Euplotidae</taxon>
        <taxon>Moneuplotes</taxon>
    </lineage>
</organism>
<accession>A0AAD1YA61</accession>
<feature type="compositionally biased region" description="Basic and acidic residues" evidence="1">
    <location>
        <begin position="223"/>
        <end position="241"/>
    </location>
</feature>
<reference evidence="2" key="1">
    <citation type="submission" date="2023-07" db="EMBL/GenBank/DDBJ databases">
        <authorList>
            <consortium name="AG Swart"/>
            <person name="Singh M."/>
            <person name="Singh A."/>
            <person name="Seah K."/>
            <person name="Emmerich C."/>
        </authorList>
    </citation>
    <scope>NUCLEOTIDE SEQUENCE</scope>
    <source>
        <strain evidence="2">DP1</strain>
    </source>
</reference>
<dbReference type="AlphaFoldDB" id="A0AAD1YA61"/>
<feature type="compositionally biased region" description="Polar residues" evidence="1">
    <location>
        <begin position="243"/>
        <end position="254"/>
    </location>
</feature>
<name>A0AAD1YA61_EUPCR</name>
<evidence type="ECO:0000256" key="1">
    <source>
        <dbReference type="SAM" id="MobiDB-lite"/>
    </source>
</evidence>
<feature type="region of interest" description="Disordered" evidence="1">
    <location>
        <begin position="27"/>
        <end position="103"/>
    </location>
</feature>
<sequence length="706" mass="81499">MKNHKVNILLSPGVNFSSLARNGSRYLKRQPSEGAEYISDTSPVRSQERKSSPRKINRSPQWLEQRASALRPSSSNSLNRSNSKAGKDVSQKPLQGQTIIGTKIEDNREVDKVSQVVPLKPITKFENKDFREHDSDLPPAEGETMKYEKNHFTELSFKDDHFGSAKQDLNQSSPLKIPRRNLDKEDGEFHKEAIHSKCSNDEFISVEGDFQELHSQPYGLDLQKSKEDQERMTDFSKEKRSPNQHFRSNTNLRSSLNHQMSERVLNYDLKGTLSRASSIDKMKSCGNDSDIKFTEKRDELSDRVSKYYFQKNSNFSDNVEAYDIVRQNLFPSFLNDPQKDRERGIRERSDSKNSKILTPSKIINELLDRKDSVTKVKKIQTKTITKEEKENEPMLEFRAVMYQDFHEVNKRESKERFIKGLFKQRENHIHSQFGTARLSKTRSDLTEPSVEKSPCQNSQIGYQKLGGGLIQGKIQEARRQKSTRRKKSTMKLKTTKVMKKMALKANQVELSSTLEKILVKNQKIKNALQTFCSSPGDPLDSKKVNMKLVKTYKSKSRKRKEKSKIRLNEDPKNLTLSKSTAVLQKANKNRKLGPVNYCKRALEWKKSRDLKLESKRKKAFKEEVSGCRFEPNLTKTMRSNDLHLKSAIHKKPSVLYDGPASALCPIINSKRLEERAKMRVKMSNKSRRPHCSTKSDIYSTTMYRML</sequence>
<keyword evidence="3" id="KW-1185">Reference proteome</keyword>
<dbReference type="EMBL" id="CAMPGE010029860">
    <property type="protein sequence ID" value="CAI2387344.1"/>
    <property type="molecule type" value="Genomic_DNA"/>
</dbReference>
<feature type="compositionally biased region" description="Low complexity" evidence="1">
    <location>
        <begin position="66"/>
        <end position="83"/>
    </location>
</feature>
<evidence type="ECO:0000313" key="3">
    <source>
        <dbReference type="Proteomes" id="UP001295684"/>
    </source>
</evidence>
<gene>
    <name evidence="2" type="ORF">ECRASSUSDP1_LOCUS28974</name>
</gene>
<proteinExistence type="predicted"/>
<comment type="caution">
    <text evidence="2">The sequence shown here is derived from an EMBL/GenBank/DDBJ whole genome shotgun (WGS) entry which is preliminary data.</text>
</comment>
<feature type="region of interest" description="Disordered" evidence="1">
    <location>
        <begin position="217"/>
        <end position="254"/>
    </location>
</feature>
<dbReference type="Proteomes" id="UP001295684">
    <property type="component" value="Unassembled WGS sequence"/>
</dbReference>
<evidence type="ECO:0000313" key="2">
    <source>
        <dbReference type="EMBL" id="CAI2387344.1"/>
    </source>
</evidence>
<protein>
    <submittedName>
        <fullName evidence="2">Uncharacterized protein</fullName>
    </submittedName>
</protein>